<feature type="region of interest" description="Disordered" evidence="1">
    <location>
        <begin position="45"/>
        <end position="66"/>
    </location>
</feature>
<dbReference type="InterPro" id="IPR059232">
    <property type="entry name" value="Porin_put"/>
</dbReference>
<dbReference type="AlphaFoldDB" id="A0A212L4H8"/>
<evidence type="ECO:0000313" key="3">
    <source>
        <dbReference type="EMBL" id="SCM72377.1"/>
    </source>
</evidence>
<gene>
    <name evidence="3" type="ORF">KL86DES1_20569</name>
</gene>
<name>A0A212L4H8_9BACT</name>
<dbReference type="NCBIfam" id="NF033939">
    <property type="entry name" value="DESULF_POR1"/>
    <property type="match status" value="1"/>
</dbReference>
<protein>
    <submittedName>
        <fullName evidence="3">Uncharacterized protein</fullName>
    </submittedName>
</protein>
<feature type="chain" id="PRO_5013052740" evidence="2">
    <location>
        <begin position="23"/>
        <end position="543"/>
    </location>
</feature>
<keyword evidence="2" id="KW-0732">Signal</keyword>
<dbReference type="RefSeq" id="WP_179980172.1">
    <property type="nucleotide sequence ID" value="NZ_LT608333.1"/>
</dbReference>
<dbReference type="EMBL" id="FMJC01000002">
    <property type="protein sequence ID" value="SCM72377.1"/>
    <property type="molecule type" value="Genomic_DNA"/>
</dbReference>
<evidence type="ECO:0000256" key="1">
    <source>
        <dbReference type="SAM" id="MobiDB-lite"/>
    </source>
</evidence>
<sequence>MRTCLAFLLAAGLALAPLQALAMEFKIKGQWIVNFDYGSYGKFSNSGRPTNKTPNPPAYTGYNGGATNTADNFGTNQRVRLQLQAIASEYLSGTVWFEMGDQQWGNAMDRPGGTKFYGGSLGSDGNAVELKNAYLDWVVPSTRLKLRMGIQEITLPNFVAKTSNIFQDDVAGIVASYKINDNADVTGFWFRFYNDNYPGSLAGQPNTPANYMDNMDAAGLLVPLSFDGLKITPWAMYAAIGPNVMNPRINKSYSSWNSVPSNTSDQMGNGISSIYTGMLPAVWATKKGQSMRLTEYGNAFWGAVTGEYTGSSPFRLAWDFTYGSVTYEHAQLNRSGWEAFGLGEYKLDWAIPGVYAWYSSGDTGDIKNGSQRMPTLRSTTGNELSKYASNGNVISRKNAVTAVWTGTWGFGARLKDISFFENLKHTLRVNHFMGTNDPVMAKYFLGKKNANGDYTTTRVGTDFNAGVEGIYLTTRDSATEFSLVNEWQIYKNLRMNLEGHYVMLNLDTSRSVWGRGPVASGGWVGNPNLRDAWQCNLAFYYSF</sequence>
<accession>A0A212L4H8</accession>
<feature type="signal peptide" evidence="2">
    <location>
        <begin position="1"/>
        <end position="22"/>
    </location>
</feature>
<evidence type="ECO:0000256" key="2">
    <source>
        <dbReference type="SAM" id="SignalP"/>
    </source>
</evidence>
<organism evidence="3">
    <name type="scientific">uncultured Desulfovibrio sp</name>
    <dbReference type="NCBI Taxonomy" id="167968"/>
    <lineage>
        <taxon>Bacteria</taxon>
        <taxon>Pseudomonadati</taxon>
        <taxon>Thermodesulfobacteriota</taxon>
        <taxon>Desulfovibrionia</taxon>
        <taxon>Desulfovibrionales</taxon>
        <taxon>Desulfovibrionaceae</taxon>
        <taxon>Desulfovibrio</taxon>
        <taxon>environmental samples</taxon>
    </lineage>
</organism>
<proteinExistence type="predicted"/>
<reference evidence="3" key="1">
    <citation type="submission" date="2016-08" db="EMBL/GenBank/DDBJ databases">
        <authorList>
            <person name="Seilhamer J.J."/>
        </authorList>
    </citation>
    <scope>NUCLEOTIDE SEQUENCE</scope>
    <source>
        <strain evidence="3">86-1</strain>
    </source>
</reference>